<feature type="domain" description="HTH araC/xylS-type" evidence="4">
    <location>
        <begin position="205"/>
        <end position="306"/>
    </location>
</feature>
<evidence type="ECO:0000256" key="3">
    <source>
        <dbReference type="ARBA" id="ARBA00023163"/>
    </source>
</evidence>
<dbReference type="EMBL" id="QGGT01000002">
    <property type="protein sequence ID" value="PWK35109.1"/>
    <property type="molecule type" value="Genomic_DNA"/>
</dbReference>
<dbReference type="SUPFAM" id="SSF46689">
    <property type="entry name" value="Homeodomain-like"/>
    <property type="match status" value="2"/>
</dbReference>
<dbReference type="AlphaFoldDB" id="A0A316EVA8"/>
<dbReference type="GO" id="GO:0003700">
    <property type="term" value="F:DNA-binding transcription factor activity"/>
    <property type="evidence" value="ECO:0007669"/>
    <property type="project" value="InterPro"/>
</dbReference>
<dbReference type="InterPro" id="IPR018060">
    <property type="entry name" value="HTH_AraC"/>
</dbReference>
<dbReference type="PANTHER" id="PTHR46796">
    <property type="entry name" value="HTH-TYPE TRANSCRIPTIONAL ACTIVATOR RHAS-RELATED"/>
    <property type="match status" value="1"/>
</dbReference>
<gene>
    <name evidence="5" type="ORF">C7419_102385</name>
</gene>
<dbReference type="InterPro" id="IPR050204">
    <property type="entry name" value="AraC_XylS_family_regulators"/>
</dbReference>
<dbReference type="Pfam" id="PF12833">
    <property type="entry name" value="HTH_18"/>
    <property type="match status" value="1"/>
</dbReference>
<comment type="caution">
    <text evidence="5">The sequence shown here is derived from an EMBL/GenBank/DDBJ whole genome shotgun (WGS) entry which is preliminary data.</text>
</comment>
<proteinExistence type="predicted"/>
<keyword evidence="1" id="KW-0805">Transcription regulation</keyword>
<dbReference type="GO" id="GO:0043565">
    <property type="term" value="F:sequence-specific DNA binding"/>
    <property type="evidence" value="ECO:0007669"/>
    <property type="project" value="InterPro"/>
</dbReference>
<organism evidence="5 6">
    <name type="scientific">Cupriavidus plantarum</name>
    <dbReference type="NCBI Taxonomy" id="942865"/>
    <lineage>
        <taxon>Bacteria</taxon>
        <taxon>Pseudomonadati</taxon>
        <taxon>Pseudomonadota</taxon>
        <taxon>Betaproteobacteria</taxon>
        <taxon>Burkholderiales</taxon>
        <taxon>Burkholderiaceae</taxon>
        <taxon>Cupriavidus</taxon>
    </lineage>
</organism>
<evidence type="ECO:0000256" key="1">
    <source>
        <dbReference type="ARBA" id="ARBA00023015"/>
    </source>
</evidence>
<dbReference type="RefSeq" id="WP_109583220.1">
    <property type="nucleotide sequence ID" value="NZ_QGGT01000002.1"/>
</dbReference>
<dbReference type="SMART" id="SM00342">
    <property type="entry name" value="HTH_ARAC"/>
    <property type="match status" value="1"/>
</dbReference>
<evidence type="ECO:0000256" key="2">
    <source>
        <dbReference type="ARBA" id="ARBA00023125"/>
    </source>
</evidence>
<accession>A0A316EVA8</accession>
<dbReference type="Gene3D" id="1.10.10.60">
    <property type="entry name" value="Homeodomain-like"/>
    <property type="match status" value="1"/>
</dbReference>
<dbReference type="InterPro" id="IPR009057">
    <property type="entry name" value="Homeodomain-like_sf"/>
</dbReference>
<evidence type="ECO:0000313" key="5">
    <source>
        <dbReference type="EMBL" id="PWK35109.1"/>
    </source>
</evidence>
<sequence>MDWLSKLLDVMRVRGRLEVRCLYGAPWRVNYAQSSPGEMPYHVIVAGSAILEDGHARHSLTAGDIVILSYGSAHALHDGSGRDPLAVRKRDVSNIVVSENRGGAERLDMLCGRFVVDPQHERLVRSYLPPVLIVRGASLAQRAPTDTAAKVIGLVSLMRDETTADGLGGMALLNGLSSALFALALRLASESETPPVGLLSLAGHSRLAPALMAMFSHPAHPWTLPTLAARCNMSRATLARHFQERIGRSPSDLLTDIRMTMAAGALRESSASTEAIAELVGYQSVAAFRRAFKEHTGLTPGEWRRGEAAKAETFEHAIEATEP</sequence>
<evidence type="ECO:0000259" key="4">
    <source>
        <dbReference type="PROSITE" id="PS01124"/>
    </source>
</evidence>
<dbReference type="PANTHER" id="PTHR46796:SF7">
    <property type="entry name" value="ARAC FAMILY TRANSCRIPTIONAL REGULATOR"/>
    <property type="match status" value="1"/>
</dbReference>
<dbReference type="PROSITE" id="PS00041">
    <property type="entry name" value="HTH_ARAC_FAMILY_1"/>
    <property type="match status" value="1"/>
</dbReference>
<reference evidence="5 6" key="1">
    <citation type="submission" date="2018-05" db="EMBL/GenBank/DDBJ databases">
        <title>Genomic Encyclopedia of Type Strains, Phase IV (KMG-V): Genome sequencing to study the core and pangenomes of soil and plant-associated prokaryotes.</title>
        <authorList>
            <person name="Whitman W."/>
        </authorList>
    </citation>
    <scope>NUCLEOTIDE SEQUENCE [LARGE SCALE GENOMIC DNA]</scope>
    <source>
        <strain evidence="5 6">SLV-132</strain>
    </source>
</reference>
<keyword evidence="6" id="KW-1185">Reference proteome</keyword>
<dbReference type="InterPro" id="IPR018062">
    <property type="entry name" value="HTH_AraC-typ_CS"/>
</dbReference>
<protein>
    <submittedName>
        <fullName evidence="5">AraC family transcriptional regulator</fullName>
    </submittedName>
</protein>
<evidence type="ECO:0000313" key="6">
    <source>
        <dbReference type="Proteomes" id="UP000245754"/>
    </source>
</evidence>
<dbReference type="InterPro" id="IPR032783">
    <property type="entry name" value="AraC_lig"/>
</dbReference>
<keyword evidence="2" id="KW-0238">DNA-binding</keyword>
<keyword evidence="3" id="KW-0804">Transcription</keyword>
<dbReference type="Pfam" id="PF12852">
    <property type="entry name" value="Cupin_6"/>
    <property type="match status" value="1"/>
</dbReference>
<dbReference type="PROSITE" id="PS01124">
    <property type="entry name" value="HTH_ARAC_FAMILY_2"/>
    <property type="match status" value="1"/>
</dbReference>
<name>A0A316EVA8_9BURK</name>
<dbReference type="Proteomes" id="UP000245754">
    <property type="component" value="Unassembled WGS sequence"/>
</dbReference>